<proteinExistence type="predicted"/>
<feature type="domain" description="N-acetyltransferase" evidence="1">
    <location>
        <begin position="20"/>
        <end position="178"/>
    </location>
</feature>
<dbReference type="InterPro" id="IPR016181">
    <property type="entry name" value="Acyl_CoA_acyltransferase"/>
</dbReference>
<protein>
    <submittedName>
        <fullName evidence="2">GNAT family N-acetyltransferase</fullName>
    </submittedName>
</protein>
<dbReference type="SUPFAM" id="SSF55729">
    <property type="entry name" value="Acyl-CoA N-acyltransferases (Nat)"/>
    <property type="match status" value="1"/>
</dbReference>
<organism evidence="2">
    <name type="scientific">Kribbella sp. HUAS MG21</name>
    <dbReference type="NCBI Taxonomy" id="3160966"/>
    <lineage>
        <taxon>Bacteria</taxon>
        <taxon>Bacillati</taxon>
        <taxon>Actinomycetota</taxon>
        <taxon>Actinomycetes</taxon>
        <taxon>Propionibacteriales</taxon>
        <taxon>Kribbellaceae</taxon>
        <taxon>Kribbella</taxon>
    </lineage>
</organism>
<dbReference type="Gene3D" id="3.40.630.30">
    <property type="match status" value="1"/>
</dbReference>
<accession>A0AAU7TLL5</accession>
<dbReference type="GO" id="GO:0016747">
    <property type="term" value="F:acyltransferase activity, transferring groups other than amino-acyl groups"/>
    <property type="evidence" value="ECO:0007669"/>
    <property type="project" value="InterPro"/>
</dbReference>
<dbReference type="AlphaFoldDB" id="A0AAU7TLL5"/>
<dbReference type="PANTHER" id="PTHR43792:SF1">
    <property type="entry name" value="N-ACETYLTRANSFERASE DOMAIN-CONTAINING PROTEIN"/>
    <property type="match status" value="1"/>
</dbReference>
<dbReference type="EMBL" id="CP158165">
    <property type="protein sequence ID" value="XBV27707.1"/>
    <property type="molecule type" value="Genomic_DNA"/>
</dbReference>
<dbReference type="InterPro" id="IPR051531">
    <property type="entry name" value="N-acetyltransferase"/>
</dbReference>
<evidence type="ECO:0000313" key="2">
    <source>
        <dbReference type="EMBL" id="XBV27707.1"/>
    </source>
</evidence>
<name>A0AAU7TLL5_9ACTN</name>
<reference evidence="2" key="1">
    <citation type="submission" date="2024-06" db="EMBL/GenBank/DDBJ databases">
        <title>Kribbella sp. strain HUAS MG21 genome sequences.</title>
        <authorList>
            <person name="Mo P."/>
        </authorList>
    </citation>
    <scope>NUCLEOTIDE SEQUENCE</scope>
    <source>
        <strain evidence="2">HUAS MG21</strain>
    </source>
</reference>
<sequence>MKTELESVAWPPPPIKTERLVLRAAEPRDRTTTIELLASPEVGTYIGGAQPREQLERALPDAPRRRAGHFVVELDGTMIGLVTLDERDPNHPAQRRVDLAKVELGYLFLPTSWGNGYATEACTAALRWLTEARPRTPVALTTQTANTASLRLATTLGFTETTRYEAWKAEQWLGIWTPPTNALPAG</sequence>
<dbReference type="Pfam" id="PF13302">
    <property type="entry name" value="Acetyltransf_3"/>
    <property type="match status" value="1"/>
</dbReference>
<dbReference type="RefSeq" id="WP_350280490.1">
    <property type="nucleotide sequence ID" value="NZ_CP158165.1"/>
</dbReference>
<dbReference type="PANTHER" id="PTHR43792">
    <property type="entry name" value="GNAT FAMILY, PUTATIVE (AFU_ORTHOLOGUE AFUA_3G00765)-RELATED-RELATED"/>
    <property type="match status" value="1"/>
</dbReference>
<gene>
    <name evidence="2" type="ORF">ABN611_15055</name>
</gene>
<evidence type="ECO:0000259" key="1">
    <source>
        <dbReference type="PROSITE" id="PS51186"/>
    </source>
</evidence>
<dbReference type="InterPro" id="IPR000182">
    <property type="entry name" value="GNAT_dom"/>
</dbReference>
<dbReference type="PROSITE" id="PS51186">
    <property type="entry name" value="GNAT"/>
    <property type="match status" value="1"/>
</dbReference>